<reference evidence="1" key="1">
    <citation type="submission" date="2023-10" db="EMBL/GenBank/DDBJ databases">
        <authorList>
            <person name="Rodriguez Cubillos JULIANA M."/>
            <person name="De Vega J."/>
        </authorList>
    </citation>
    <scope>NUCLEOTIDE SEQUENCE</scope>
</reference>
<evidence type="ECO:0000313" key="1">
    <source>
        <dbReference type="EMBL" id="CAJ2665998.1"/>
    </source>
</evidence>
<keyword evidence="2" id="KW-1185">Reference proteome</keyword>
<dbReference type="EMBL" id="CASHSV030000513">
    <property type="protein sequence ID" value="CAJ2665998.1"/>
    <property type="molecule type" value="Genomic_DNA"/>
</dbReference>
<proteinExistence type="predicted"/>
<dbReference type="Proteomes" id="UP001177021">
    <property type="component" value="Unassembled WGS sequence"/>
</dbReference>
<sequence length="180" mass="19958">MVFSTFICHSKVVNVAYILFSSILYFFLLTTLVSSSPFLSDDIFESTASTGRALLQVQKACGVDFENQNYTIITSQCKGPQYPPKVCCEAFKQFACPFVDEINDLTSDCASIMFSYIMHYGNYPPGLFANECREGKEGLACNQVKSTNNSNTSNSVLVGAFHSMLLVSIVGFFGFIFHLF</sequence>
<accession>A0ACB0L9C0</accession>
<evidence type="ECO:0000313" key="2">
    <source>
        <dbReference type="Proteomes" id="UP001177021"/>
    </source>
</evidence>
<name>A0ACB0L9C0_TRIPR</name>
<protein>
    <submittedName>
        <fullName evidence="1">Uncharacterized protein</fullName>
    </submittedName>
</protein>
<gene>
    <name evidence="1" type="ORF">MILVUS5_LOCUS30872</name>
</gene>
<comment type="caution">
    <text evidence="1">The sequence shown here is derived from an EMBL/GenBank/DDBJ whole genome shotgun (WGS) entry which is preliminary data.</text>
</comment>
<organism evidence="1 2">
    <name type="scientific">Trifolium pratense</name>
    <name type="common">Red clover</name>
    <dbReference type="NCBI Taxonomy" id="57577"/>
    <lineage>
        <taxon>Eukaryota</taxon>
        <taxon>Viridiplantae</taxon>
        <taxon>Streptophyta</taxon>
        <taxon>Embryophyta</taxon>
        <taxon>Tracheophyta</taxon>
        <taxon>Spermatophyta</taxon>
        <taxon>Magnoliopsida</taxon>
        <taxon>eudicotyledons</taxon>
        <taxon>Gunneridae</taxon>
        <taxon>Pentapetalae</taxon>
        <taxon>rosids</taxon>
        <taxon>fabids</taxon>
        <taxon>Fabales</taxon>
        <taxon>Fabaceae</taxon>
        <taxon>Papilionoideae</taxon>
        <taxon>50 kb inversion clade</taxon>
        <taxon>NPAAA clade</taxon>
        <taxon>Hologalegina</taxon>
        <taxon>IRL clade</taxon>
        <taxon>Trifolieae</taxon>
        <taxon>Trifolium</taxon>
    </lineage>
</organism>